<dbReference type="AlphaFoldDB" id="A0A1C0AGS4"/>
<organism evidence="1 2">
    <name type="scientific">Tessaracoccus lapidicaptus</name>
    <dbReference type="NCBI Taxonomy" id="1427523"/>
    <lineage>
        <taxon>Bacteria</taxon>
        <taxon>Bacillati</taxon>
        <taxon>Actinomycetota</taxon>
        <taxon>Actinomycetes</taxon>
        <taxon>Propionibacteriales</taxon>
        <taxon>Propionibacteriaceae</taxon>
        <taxon>Tessaracoccus</taxon>
    </lineage>
</organism>
<dbReference type="RefSeq" id="WP_068752822.1">
    <property type="nucleotide sequence ID" value="NZ_MBQD01000027.1"/>
</dbReference>
<name>A0A1C0AGS4_9ACTN</name>
<gene>
    <name evidence="1" type="ORF">BCR15_10550</name>
</gene>
<proteinExistence type="predicted"/>
<accession>A0A1C0AGS4</accession>
<comment type="caution">
    <text evidence="1">The sequence shown here is derived from an EMBL/GenBank/DDBJ whole genome shotgun (WGS) entry which is preliminary data.</text>
</comment>
<dbReference type="EMBL" id="MBQD01000027">
    <property type="protein sequence ID" value="OCL30897.1"/>
    <property type="molecule type" value="Genomic_DNA"/>
</dbReference>
<evidence type="ECO:0000313" key="1">
    <source>
        <dbReference type="EMBL" id="OCL30897.1"/>
    </source>
</evidence>
<dbReference type="Proteomes" id="UP000093501">
    <property type="component" value="Unassembled WGS sequence"/>
</dbReference>
<keyword evidence="2" id="KW-1185">Reference proteome</keyword>
<sequence>MAQLLPFPDLTQRMLAAYIDLAAFARGGEAAEEIMATGEILPRIWDLTTIADPELRWDCWTWLDAFVLWLNAQHAWYSADHTPACWPEHPPLVRELGTLAFLRFQAGEATGPLPLEEWHRYALPGYLDRTRDQRRACEEKHQPWPGRAAHTRHANDDAAARRLRLFRDDCDLTSDDGEESVTLRAL</sequence>
<protein>
    <submittedName>
        <fullName evidence="1">Uncharacterized protein</fullName>
    </submittedName>
</protein>
<reference evidence="2" key="1">
    <citation type="submission" date="2016-07" db="EMBL/GenBank/DDBJ databases">
        <authorList>
            <person name="Florea S."/>
            <person name="Webb J.S."/>
            <person name="Jaromczyk J."/>
            <person name="Schardl C.L."/>
        </authorList>
    </citation>
    <scope>NUCLEOTIDE SEQUENCE [LARGE SCALE GENOMIC DNA]</scope>
    <source>
        <strain evidence="2">IPBSL-7</strain>
    </source>
</reference>
<evidence type="ECO:0000313" key="2">
    <source>
        <dbReference type="Proteomes" id="UP000093501"/>
    </source>
</evidence>